<protein>
    <submittedName>
        <fullName evidence="1">Glycosyltransferase family 2 protein</fullName>
    </submittedName>
</protein>
<dbReference type="InterPro" id="IPR029044">
    <property type="entry name" value="Nucleotide-diphossugar_trans"/>
</dbReference>
<comment type="caution">
    <text evidence="1">The sequence shown here is derived from an EMBL/GenBank/DDBJ whole genome shotgun (WGS) entry which is preliminary data.</text>
</comment>
<sequence>MSLPAWEFDTPIVMLIFNRPDTTSLVFDAVRRLRPRQLFLVADGPRAGREGEAERCREARAIVTEVDWQCEVYTDFASANLGCMRRVSSGVDWVFGQVDEAIILEDDCLPHPTFFPFCRELLDRYRHEPRVAQIAGVNFQFGHNRTGDSYYFSRYNHVWGWATWKRAWLMNDNEMVHWPACRESGMLNGFLADRKQAAYWSKVLDLVAAGAIDSWACRWTLSCWRHGLLTVIPAVNLVSNIGFGPGATHTPVANRYAAMPVEPMPFPLRHPAALEPFTAADRYTLKTQYREYPLIPRVLAALRIQWRKLWGRE</sequence>
<dbReference type="SUPFAM" id="SSF53448">
    <property type="entry name" value="Nucleotide-diphospho-sugar transferases"/>
    <property type="match status" value="1"/>
</dbReference>
<proteinExistence type="predicted"/>
<name>A0ABS0YHQ8_9BACT</name>
<accession>A0ABS0YHQ8</accession>
<evidence type="ECO:0000313" key="1">
    <source>
        <dbReference type="EMBL" id="MBJ6751459.1"/>
    </source>
</evidence>
<dbReference type="Gene3D" id="3.90.550.10">
    <property type="entry name" value="Spore Coat Polysaccharide Biosynthesis Protein SpsA, Chain A"/>
    <property type="match status" value="1"/>
</dbReference>
<dbReference type="EMBL" id="JAEMHL010000007">
    <property type="protein sequence ID" value="MBJ6751459.1"/>
    <property type="molecule type" value="Genomic_DNA"/>
</dbReference>
<keyword evidence="2" id="KW-1185">Reference proteome</keyword>
<evidence type="ECO:0000313" key="2">
    <source>
        <dbReference type="Proteomes" id="UP000614714"/>
    </source>
</evidence>
<organism evidence="1 2">
    <name type="scientific">Geomonas anaerohicana</name>
    <dbReference type="NCBI Taxonomy" id="2798583"/>
    <lineage>
        <taxon>Bacteria</taxon>
        <taxon>Pseudomonadati</taxon>
        <taxon>Thermodesulfobacteriota</taxon>
        <taxon>Desulfuromonadia</taxon>
        <taxon>Geobacterales</taxon>
        <taxon>Geobacteraceae</taxon>
        <taxon>Geomonas</taxon>
    </lineage>
</organism>
<dbReference type="RefSeq" id="WP_199389928.1">
    <property type="nucleotide sequence ID" value="NZ_JAEMHL010000007.1"/>
</dbReference>
<gene>
    <name evidence="1" type="ORF">JFN91_14670</name>
</gene>
<dbReference type="Proteomes" id="UP000614714">
    <property type="component" value="Unassembled WGS sequence"/>
</dbReference>
<reference evidence="1 2" key="1">
    <citation type="submission" date="2020-12" db="EMBL/GenBank/DDBJ databases">
        <title>Geomonas sp. Red421, isolated from paddy soil.</title>
        <authorList>
            <person name="Xu Z."/>
            <person name="Zhang Z."/>
            <person name="Masuda Y."/>
            <person name="Itoh H."/>
            <person name="Senoo K."/>
        </authorList>
    </citation>
    <scope>NUCLEOTIDE SEQUENCE [LARGE SCALE GENOMIC DNA]</scope>
    <source>
        <strain evidence="1 2">Red421</strain>
    </source>
</reference>